<dbReference type="Pfam" id="PF03993">
    <property type="entry name" value="DUF349"/>
    <property type="match status" value="3"/>
</dbReference>
<sequence length="457" mass="53378">MENNDLLEEAKKFGFVRDNQVWLKAFMDYPERQVGEVKEVEDESLQYFAHRFSQFREKVEGLISKINESENKGSFLMKVLHLKEQIGKYDALGDFEALHKNLTNAENEIKAAISRNRDKNLSTKIAMITEAEDLRESIDWKPTAERLKELRQNWIKTGPVEKALNDEIEERFRTAVEHFFNRKKEFFEDKHAMLNRTLDKYKALIEQSEALKNSEDFEGTTKKLKELQNQWKEVGGDLPRKMSNELWSKFRAAHNYFFERLKNRITETKVESKDKFMEENLNKKKQLVVEAEALLKLQNMQEATTKAKELQAAWKKVGPAKGAESDYVWERFMIACDKVFEMSSLEHYMRKKPLPAEKNTLADQTHARINALKDFIKYDKQEIEVLEGNLGKLSPIPNNETFRTMLQGKIRNFNRKITTKTELIDFLKQRLNHEAPPAKTEAPKTENASQNAASASE</sequence>
<proteinExistence type="predicted"/>
<feature type="coiled-coil region" evidence="1">
    <location>
        <begin position="52"/>
        <end position="115"/>
    </location>
</feature>
<evidence type="ECO:0000256" key="1">
    <source>
        <dbReference type="SAM" id="Coils"/>
    </source>
</evidence>
<keyword evidence="4" id="KW-1185">Reference proteome</keyword>
<organism evidence="3 4">
    <name type="scientific">Adhaeribacter terrigena</name>
    <dbReference type="NCBI Taxonomy" id="2793070"/>
    <lineage>
        <taxon>Bacteria</taxon>
        <taxon>Pseudomonadati</taxon>
        <taxon>Bacteroidota</taxon>
        <taxon>Cytophagia</taxon>
        <taxon>Cytophagales</taxon>
        <taxon>Hymenobacteraceae</taxon>
        <taxon>Adhaeribacter</taxon>
    </lineage>
</organism>
<reference evidence="3 4" key="1">
    <citation type="submission" date="2020-12" db="EMBL/GenBank/DDBJ databases">
        <title>Bacterial novel species Adhaeribacter sp. BT258 isolated from soil.</title>
        <authorList>
            <person name="Jung H.-Y."/>
        </authorList>
    </citation>
    <scope>NUCLEOTIDE SEQUENCE [LARGE SCALE GENOMIC DNA]</scope>
    <source>
        <strain evidence="3 4">BT258</strain>
    </source>
</reference>
<feature type="compositionally biased region" description="Low complexity" evidence="2">
    <location>
        <begin position="447"/>
        <end position="457"/>
    </location>
</feature>
<dbReference type="InterPro" id="IPR007139">
    <property type="entry name" value="DUF349"/>
</dbReference>
<dbReference type="EMBL" id="JAEHFX010000004">
    <property type="protein sequence ID" value="MBK0403228.1"/>
    <property type="molecule type" value="Genomic_DNA"/>
</dbReference>
<evidence type="ECO:0000313" key="4">
    <source>
        <dbReference type="Proteomes" id="UP000644147"/>
    </source>
</evidence>
<name>A0ABS1C1E8_9BACT</name>
<dbReference type="Proteomes" id="UP000644147">
    <property type="component" value="Unassembled WGS sequence"/>
</dbReference>
<feature type="region of interest" description="Disordered" evidence="2">
    <location>
        <begin position="432"/>
        <end position="457"/>
    </location>
</feature>
<dbReference type="RefSeq" id="WP_200505984.1">
    <property type="nucleotide sequence ID" value="NZ_JAEHFX010000004.1"/>
</dbReference>
<protein>
    <submittedName>
        <fullName evidence="3">DUF349 domain-containing protein</fullName>
    </submittedName>
</protein>
<gene>
    <name evidence="3" type="ORF">I5M27_09540</name>
</gene>
<accession>A0ABS1C1E8</accession>
<evidence type="ECO:0000256" key="2">
    <source>
        <dbReference type="SAM" id="MobiDB-lite"/>
    </source>
</evidence>
<keyword evidence="1" id="KW-0175">Coiled coil</keyword>
<evidence type="ECO:0000313" key="3">
    <source>
        <dbReference type="EMBL" id="MBK0403228.1"/>
    </source>
</evidence>
<comment type="caution">
    <text evidence="3">The sequence shown here is derived from an EMBL/GenBank/DDBJ whole genome shotgun (WGS) entry which is preliminary data.</text>
</comment>